<sequence length="172" mass="20241">MYKKNLYTGLHVAKNYDQWRLVEFEVRVISMGPTSYFRFWICFNSSQNFFLNVSSPYKTIPSIISSSSSKSTTKTSYDCVFKNKQLCVYFMSNTTFYRTNNQKQTSKVVLYFTSNRLVTLSTDLENVVPRKTGLKFFLLAGWQRAPRDGVQRSLWRSRKIGAYSRTDFKLWN</sequence>
<comment type="caution">
    <text evidence="1">The sequence shown here is derived from an EMBL/GenBank/DDBJ whole genome shotgun (WGS) entry which is preliminary data.</text>
</comment>
<dbReference type="EMBL" id="JAPWTK010000315">
    <property type="protein sequence ID" value="KAJ8942731.1"/>
    <property type="molecule type" value="Genomic_DNA"/>
</dbReference>
<reference evidence="1" key="1">
    <citation type="journal article" date="2023" name="Insect Mol. Biol.">
        <title>Genome sequencing provides insights into the evolution of gene families encoding plant cell wall-degrading enzymes in longhorned beetles.</title>
        <authorList>
            <person name="Shin N.R."/>
            <person name="Okamura Y."/>
            <person name="Kirsch R."/>
            <person name="Pauchet Y."/>
        </authorList>
    </citation>
    <scope>NUCLEOTIDE SEQUENCE</scope>
    <source>
        <strain evidence="1">AMC_N1</strain>
    </source>
</reference>
<dbReference type="AlphaFoldDB" id="A0AAV8XV33"/>
<organism evidence="1 2">
    <name type="scientific">Aromia moschata</name>
    <dbReference type="NCBI Taxonomy" id="1265417"/>
    <lineage>
        <taxon>Eukaryota</taxon>
        <taxon>Metazoa</taxon>
        <taxon>Ecdysozoa</taxon>
        <taxon>Arthropoda</taxon>
        <taxon>Hexapoda</taxon>
        <taxon>Insecta</taxon>
        <taxon>Pterygota</taxon>
        <taxon>Neoptera</taxon>
        <taxon>Endopterygota</taxon>
        <taxon>Coleoptera</taxon>
        <taxon>Polyphaga</taxon>
        <taxon>Cucujiformia</taxon>
        <taxon>Chrysomeloidea</taxon>
        <taxon>Cerambycidae</taxon>
        <taxon>Cerambycinae</taxon>
        <taxon>Callichromatini</taxon>
        <taxon>Aromia</taxon>
    </lineage>
</organism>
<gene>
    <name evidence="1" type="ORF">NQ318_007898</name>
</gene>
<accession>A0AAV8XV33</accession>
<evidence type="ECO:0000313" key="1">
    <source>
        <dbReference type="EMBL" id="KAJ8942731.1"/>
    </source>
</evidence>
<dbReference type="Proteomes" id="UP001162162">
    <property type="component" value="Unassembled WGS sequence"/>
</dbReference>
<protein>
    <submittedName>
        <fullName evidence="1">Uncharacterized protein</fullName>
    </submittedName>
</protein>
<proteinExistence type="predicted"/>
<evidence type="ECO:0000313" key="2">
    <source>
        <dbReference type="Proteomes" id="UP001162162"/>
    </source>
</evidence>
<name>A0AAV8XV33_9CUCU</name>
<keyword evidence="2" id="KW-1185">Reference proteome</keyword>